<dbReference type="GO" id="GO:0008879">
    <property type="term" value="F:glucose-1-phosphate thymidylyltransferase activity"/>
    <property type="evidence" value="ECO:0007669"/>
    <property type="project" value="UniProtKB-EC"/>
</dbReference>
<dbReference type="Gene3D" id="3.90.550.10">
    <property type="entry name" value="Spore Coat Polysaccharide Biosynthesis Protein SpsA, Chain A"/>
    <property type="match status" value="1"/>
</dbReference>
<gene>
    <name evidence="2" type="ORF">ACFO8Q_14740</name>
</gene>
<organism evidence="2 3">
    <name type="scientific">Effusibacillus consociatus</name>
    <dbReference type="NCBI Taxonomy" id="1117041"/>
    <lineage>
        <taxon>Bacteria</taxon>
        <taxon>Bacillati</taxon>
        <taxon>Bacillota</taxon>
        <taxon>Bacilli</taxon>
        <taxon>Bacillales</taxon>
        <taxon>Alicyclobacillaceae</taxon>
        <taxon>Effusibacillus</taxon>
    </lineage>
</organism>
<comment type="caution">
    <text evidence="2">The sequence shown here is derived from an EMBL/GenBank/DDBJ whole genome shotgun (WGS) entry which is preliminary data.</text>
</comment>
<proteinExistence type="predicted"/>
<dbReference type="PANTHER" id="PTHR42883:SF2">
    <property type="entry name" value="THYMIDYLYLTRANSFERASE"/>
    <property type="match status" value="1"/>
</dbReference>
<keyword evidence="2" id="KW-0808">Transferase</keyword>
<dbReference type="PANTHER" id="PTHR42883">
    <property type="entry name" value="GLUCOSE-1-PHOSPHATE THYMIDYLTRANSFERASE"/>
    <property type="match status" value="1"/>
</dbReference>
<dbReference type="SUPFAM" id="SSF53448">
    <property type="entry name" value="Nucleotide-diphospho-sugar transferases"/>
    <property type="match status" value="1"/>
</dbReference>
<reference evidence="3" key="1">
    <citation type="journal article" date="2019" name="Int. J. Syst. Evol. Microbiol.">
        <title>The Global Catalogue of Microorganisms (GCM) 10K type strain sequencing project: providing services to taxonomists for standard genome sequencing and annotation.</title>
        <authorList>
            <consortium name="The Broad Institute Genomics Platform"/>
            <consortium name="The Broad Institute Genome Sequencing Center for Infectious Disease"/>
            <person name="Wu L."/>
            <person name="Ma J."/>
        </authorList>
    </citation>
    <scope>NUCLEOTIDE SEQUENCE [LARGE SCALE GENOMIC DNA]</scope>
    <source>
        <strain evidence="3">WYCCWR 12678</strain>
    </source>
</reference>
<dbReference type="Pfam" id="PF00483">
    <property type="entry name" value="NTP_transferase"/>
    <property type="match status" value="1"/>
</dbReference>
<keyword evidence="2" id="KW-0548">Nucleotidyltransferase</keyword>
<sequence length="360" mass="39819">MKGLILCGGRGTRLRPFSHSRPKHLLPVANQPVIQYAIDKIRKAGIEEIGIVVPPHFKSRFEELLGYGNEEVSLQYIEQHEAKGIADAVQTAREFIGNDSFLLFLGDNFYSGDLDELVRRYQHDKPEALLLVSHVPNPSQFGVVQFEGARIVRVVEKPKNPPSSYAIIGIYLFSPSIFEAIYDLSPSSRGEYEITDAIQGLIDKGYTVTALPADVWWKDTGQPKNLLTCNRQVLLELRGETYGPDVNIESSTIEGPVIIEAGAQVVDSIIRGPAVIGAGARIIRSYIGPFTSIGDNVCMEDSEIENSIVLEKTSILKISKRIDESIIGGEVKLEASRGYPRSLRVILGDHSIMYLPLDDE</sequence>
<feature type="domain" description="Nucleotidyl transferase" evidence="1">
    <location>
        <begin position="2"/>
        <end position="233"/>
    </location>
</feature>
<dbReference type="InterPro" id="IPR029044">
    <property type="entry name" value="Nucleotide-diphossugar_trans"/>
</dbReference>
<name>A0ABV9Q3G0_9BACL</name>
<dbReference type="InterPro" id="IPR005835">
    <property type="entry name" value="NTP_transferase_dom"/>
</dbReference>
<evidence type="ECO:0000259" key="1">
    <source>
        <dbReference type="Pfam" id="PF00483"/>
    </source>
</evidence>
<dbReference type="RefSeq" id="WP_380026550.1">
    <property type="nucleotide sequence ID" value="NZ_JBHSHC010000108.1"/>
</dbReference>
<dbReference type="Proteomes" id="UP001596002">
    <property type="component" value="Unassembled WGS sequence"/>
</dbReference>
<dbReference type="EC" id="2.7.7.24" evidence="2"/>
<dbReference type="NCBIfam" id="TIGR01208">
    <property type="entry name" value="rmlA_long"/>
    <property type="match status" value="1"/>
</dbReference>
<accession>A0ABV9Q3G0</accession>
<dbReference type="InterPro" id="IPR005908">
    <property type="entry name" value="G1P_thy_trans_l"/>
</dbReference>
<evidence type="ECO:0000313" key="3">
    <source>
        <dbReference type="Proteomes" id="UP001596002"/>
    </source>
</evidence>
<dbReference type="Gene3D" id="2.160.10.10">
    <property type="entry name" value="Hexapeptide repeat proteins"/>
    <property type="match status" value="1"/>
</dbReference>
<protein>
    <submittedName>
        <fullName evidence="2">Glucose-1-phosphate thymidylyltransferase</fullName>
        <ecNumber evidence="2">2.7.7.24</ecNumber>
    </submittedName>
</protein>
<dbReference type="CDD" id="cd04189">
    <property type="entry name" value="G1P_TT_long"/>
    <property type="match status" value="1"/>
</dbReference>
<dbReference type="EMBL" id="JBHSHC010000108">
    <property type="protein sequence ID" value="MFC4768600.1"/>
    <property type="molecule type" value="Genomic_DNA"/>
</dbReference>
<evidence type="ECO:0000313" key="2">
    <source>
        <dbReference type="EMBL" id="MFC4768600.1"/>
    </source>
</evidence>
<keyword evidence="3" id="KW-1185">Reference proteome</keyword>